<name>A0A5M8QQY8_9BACT</name>
<dbReference type="SUPFAM" id="SSF46955">
    <property type="entry name" value="Putative DNA-binding domain"/>
    <property type="match status" value="1"/>
</dbReference>
<keyword evidence="3" id="KW-1185">Reference proteome</keyword>
<gene>
    <name evidence="2" type="ORF">FEM33_20255</name>
</gene>
<dbReference type="InterPro" id="IPR009061">
    <property type="entry name" value="DNA-bd_dom_put_sf"/>
</dbReference>
<evidence type="ECO:0000313" key="2">
    <source>
        <dbReference type="EMBL" id="KAA6437056.1"/>
    </source>
</evidence>
<evidence type="ECO:0000313" key="3">
    <source>
        <dbReference type="Proteomes" id="UP000323994"/>
    </source>
</evidence>
<dbReference type="AlphaFoldDB" id="A0A5M8QQY8"/>
<dbReference type="Pfam" id="PF12728">
    <property type="entry name" value="HTH_17"/>
    <property type="match status" value="1"/>
</dbReference>
<feature type="domain" description="Helix-turn-helix" evidence="1">
    <location>
        <begin position="55"/>
        <end position="96"/>
    </location>
</feature>
<evidence type="ECO:0000259" key="1">
    <source>
        <dbReference type="Pfam" id="PF12728"/>
    </source>
</evidence>
<reference evidence="2 3" key="1">
    <citation type="submission" date="2019-05" db="EMBL/GenBank/DDBJ databases">
        <authorList>
            <person name="Qu J.-H."/>
        </authorList>
    </citation>
    <scope>NUCLEOTIDE SEQUENCE [LARGE SCALE GENOMIC DNA]</scope>
    <source>
        <strain evidence="2 3">NS28</strain>
    </source>
</reference>
<dbReference type="EMBL" id="VBSN01000059">
    <property type="protein sequence ID" value="KAA6437056.1"/>
    <property type="molecule type" value="Genomic_DNA"/>
</dbReference>
<comment type="caution">
    <text evidence="2">The sequence shown here is derived from an EMBL/GenBank/DDBJ whole genome shotgun (WGS) entry which is preliminary data.</text>
</comment>
<accession>A0A5M8QQY8</accession>
<dbReference type="InterPro" id="IPR041657">
    <property type="entry name" value="HTH_17"/>
</dbReference>
<dbReference type="Proteomes" id="UP000323994">
    <property type="component" value="Unassembled WGS sequence"/>
</dbReference>
<protein>
    <submittedName>
        <fullName evidence="2">Helix-turn-helix domain-containing protein</fullName>
    </submittedName>
</protein>
<sequence>MFHLNQLKIMSVQLYSHAKGDLEKAVEIILQKANSLSLVKEKKSAEELDELIPQAEAAKVMQISVATIIEWRKHKALPHYNFNGRYLYSKAELLEYGRKRGQKKA</sequence>
<organism evidence="2 3">
    <name type="scientific">Dyadobacter flavalbus</name>
    <dbReference type="NCBI Taxonomy" id="2579942"/>
    <lineage>
        <taxon>Bacteria</taxon>
        <taxon>Pseudomonadati</taxon>
        <taxon>Bacteroidota</taxon>
        <taxon>Cytophagia</taxon>
        <taxon>Cytophagales</taxon>
        <taxon>Spirosomataceae</taxon>
        <taxon>Dyadobacter</taxon>
    </lineage>
</organism>
<proteinExistence type="predicted"/>